<feature type="transmembrane region" description="Helical" evidence="1">
    <location>
        <begin position="115"/>
        <end position="141"/>
    </location>
</feature>
<dbReference type="Proteomes" id="UP000214542">
    <property type="component" value="Segment"/>
</dbReference>
<dbReference type="OrthoDB" id="11490at10239"/>
<feature type="transmembrane region" description="Helical" evidence="1">
    <location>
        <begin position="91"/>
        <end position="109"/>
    </location>
</feature>
<feature type="transmembrane region" description="Helical" evidence="1">
    <location>
        <begin position="187"/>
        <end position="206"/>
    </location>
</feature>
<feature type="transmembrane region" description="Helical" evidence="1">
    <location>
        <begin position="153"/>
        <end position="175"/>
    </location>
</feature>
<dbReference type="EMBL" id="EF125867">
    <property type="protein sequence ID" value="ABL76045.1"/>
    <property type="molecule type" value="Genomic_DNA"/>
</dbReference>
<dbReference type="GeneID" id="4642988"/>
<name>A1YRF5_9ABAC</name>
<accession>A1YRF5</accession>
<keyword evidence="1" id="KW-1133">Transmembrane helix</keyword>
<evidence type="ECO:0000256" key="1">
    <source>
        <dbReference type="SAM" id="Phobius"/>
    </source>
</evidence>
<proteinExistence type="predicted"/>
<dbReference type="RefSeq" id="YP_950823.1">
    <property type="nucleotide sequence ID" value="NC_008725.1"/>
</dbReference>
<feature type="transmembrane region" description="Helical" evidence="1">
    <location>
        <begin position="58"/>
        <end position="79"/>
    </location>
</feature>
<evidence type="ECO:0000313" key="2">
    <source>
        <dbReference type="EMBL" id="ABL76045.1"/>
    </source>
</evidence>
<keyword evidence="1" id="KW-0812">Transmembrane</keyword>
<protein>
    <submittedName>
        <fullName evidence="2">Mv-ORF93 peptide</fullName>
    </submittedName>
</protein>
<keyword evidence="1" id="KW-0472">Membrane</keyword>
<reference evidence="2 3" key="1">
    <citation type="journal article" date="2008" name="J. Gen. Virol.">
        <title>Genomic and host range studies of Maruca vitrata nucleopolyhedrovirus.</title>
        <authorList>
            <person name="Chen Y.R."/>
            <person name="Wu C.Y."/>
            <person name="Lee S.T."/>
            <person name="Wu Y.J."/>
            <person name="Lo C.F."/>
            <person name="Tsai M.F."/>
            <person name="Wang C.H."/>
        </authorList>
    </citation>
    <scope>NUCLEOTIDE SEQUENCE [LARGE SCALE GENOMIC DNA]</scope>
</reference>
<keyword evidence="3" id="KW-1185">Reference proteome</keyword>
<organism evidence="2 3">
    <name type="scientific">Maruca vitrata nucleopolyhedrovirus</name>
    <dbReference type="NCBI Taxonomy" id="1307954"/>
    <lineage>
        <taxon>Viruses</taxon>
        <taxon>Viruses incertae sedis</taxon>
        <taxon>Naldaviricetes</taxon>
        <taxon>Lefavirales</taxon>
        <taxon>Baculoviridae</taxon>
        <taxon>Alphabaculovirus</taxon>
        <taxon>Alphabaculovirus mavitratae</taxon>
    </lineage>
</organism>
<sequence length="242" mass="28225">MDLFARCKKYTRLSTDTKRDFPYVALSYINVTLCTYVAMLIGYLLTFDNSSDLKYLQYWLLLSFLMSTMINAPTLWTILKTTEAHEVIYEMKLFHAMYFSNMLLNYVVFLDNQMITNFVFVNNLIHCCVIFMIFVELFILFGNTMGTYTDYQYVKSCYIVVLFVSTMSVTIVMGLQCLKTKLIENGFMFNVLVCALYIVVAIIWSLKNSYYVSNLQNIKVIPFSDNDPPPIFSNIVMDEIKK</sequence>
<evidence type="ECO:0000313" key="3">
    <source>
        <dbReference type="Proteomes" id="UP000214542"/>
    </source>
</evidence>
<feature type="transmembrane region" description="Helical" evidence="1">
    <location>
        <begin position="21"/>
        <end position="46"/>
    </location>
</feature>
<dbReference type="KEGG" id="vg:4642988"/>